<evidence type="ECO:0000256" key="1">
    <source>
        <dbReference type="SAM" id="MobiDB-lite"/>
    </source>
</evidence>
<comment type="caution">
    <text evidence="2">The sequence shown here is derived from an EMBL/GenBank/DDBJ whole genome shotgun (WGS) entry which is preliminary data.</text>
</comment>
<dbReference type="EMBL" id="BPLQ01007676">
    <property type="protein sequence ID" value="GIY31516.1"/>
    <property type="molecule type" value="Genomic_DNA"/>
</dbReference>
<dbReference type="AlphaFoldDB" id="A0AAV4SE90"/>
<dbReference type="Proteomes" id="UP001054837">
    <property type="component" value="Unassembled WGS sequence"/>
</dbReference>
<organism evidence="2 3">
    <name type="scientific">Caerostris darwini</name>
    <dbReference type="NCBI Taxonomy" id="1538125"/>
    <lineage>
        <taxon>Eukaryota</taxon>
        <taxon>Metazoa</taxon>
        <taxon>Ecdysozoa</taxon>
        <taxon>Arthropoda</taxon>
        <taxon>Chelicerata</taxon>
        <taxon>Arachnida</taxon>
        <taxon>Araneae</taxon>
        <taxon>Araneomorphae</taxon>
        <taxon>Entelegynae</taxon>
        <taxon>Araneoidea</taxon>
        <taxon>Araneidae</taxon>
        <taxon>Caerostris</taxon>
    </lineage>
</organism>
<evidence type="ECO:0000313" key="3">
    <source>
        <dbReference type="Proteomes" id="UP001054837"/>
    </source>
</evidence>
<protein>
    <submittedName>
        <fullName evidence="2">Uncharacterized protein</fullName>
    </submittedName>
</protein>
<evidence type="ECO:0000313" key="2">
    <source>
        <dbReference type="EMBL" id="GIY31516.1"/>
    </source>
</evidence>
<name>A0AAV4SE90_9ARAC</name>
<accession>A0AAV4SE90</accession>
<keyword evidence="3" id="KW-1185">Reference proteome</keyword>
<gene>
    <name evidence="2" type="ORF">CDAR_78401</name>
</gene>
<feature type="region of interest" description="Disordered" evidence="1">
    <location>
        <begin position="203"/>
        <end position="225"/>
    </location>
</feature>
<sequence length="225" mass="25832">MGNLRSMEKRFFSTPPRRHFAGRPSPPTHRIHNQVSGTKYFFGGVRCFEICFFRFSSDVYSNLCIRMGCAQGPCLSFVEQFRVTLGENCLKTLGHGHAHTMQFGGVLRCVGQFCDRRFHISTTPTDDHFRISRYPLMMLSLFDTWLKPLHVTLYFGSYFKKKSIKTNRVFSHFTPLRPYLYFRPFRGGGCHDGRESSLASLGRKSFGERKSGGPPASPARWDSTF</sequence>
<reference evidence="2 3" key="1">
    <citation type="submission" date="2021-06" db="EMBL/GenBank/DDBJ databases">
        <title>Caerostris darwini draft genome.</title>
        <authorList>
            <person name="Kono N."/>
            <person name="Arakawa K."/>
        </authorList>
    </citation>
    <scope>NUCLEOTIDE SEQUENCE [LARGE SCALE GENOMIC DNA]</scope>
</reference>
<proteinExistence type="predicted"/>